<evidence type="ECO:0000313" key="1">
    <source>
        <dbReference type="EMBL" id="TQN37294.1"/>
    </source>
</evidence>
<dbReference type="AlphaFoldDB" id="A0A543NZP0"/>
<gene>
    <name evidence="1" type="ORF">FHU33_3936</name>
</gene>
<keyword evidence="2" id="KW-1185">Reference proteome</keyword>
<feature type="non-terminal residue" evidence="1">
    <location>
        <position position="27"/>
    </location>
</feature>
<protein>
    <submittedName>
        <fullName evidence="1">Uncharacterized protein</fullName>
    </submittedName>
</protein>
<dbReference type="EMBL" id="VFQE01000002">
    <property type="protein sequence ID" value="TQN37294.1"/>
    <property type="molecule type" value="Genomic_DNA"/>
</dbReference>
<reference evidence="1 2" key="1">
    <citation type="submission" date="2019-06" db="EMBL/GenBank/DDBJ databases">
        <title>Sequencing the genomes of 1000 actinobacteria strains.</title>
        <authorList>
            <person name="Klenk H.-P."/>
        </authorList>
    </citation>
    <scope>NUCLEOTIDE SEQUENCE [LARGE SCALE GENOMIC DNA]</scope>
    <source>
        <strain evidence="1 2">DSM 46837</strain>
    </source>
</reference>
<organism evidence="1 2">
    <name type="scientific">Blastococcus colisei</name>
    <dbReference type="NCBI Taxonomy" id="1564162"/>
    <lineage>
        <taxon>Bacteria</taxon>
        <taxon>Bacillati</taxon>
        <taxon>Actinomycetota</taxon>
        <taxon>Actinomycetes</taxon>
        <taxon>Geodermatophilales</taxon>
        <taxon>Geodermatophilaceae</taxon>
        <taxon>Blastococcus</taxon>
    </lineage>
</organism>
<name>A0A543NZP0_9ACTN</name>
<evidence type="ECO:0000313" key="2">
    <source>
        <dbReference type="Proteomes" id="UP000319865"/>
    </source>
</evidence>
<comment type="caution">
    <text evidence="1">The sequence shown here is derived from an EMBL/GenBank/DDBJ whole genome shotgun (WGS) entry which is preliminary data.</text>
</comment>
<dbReference type="Proteomes" id="UP000319865">
    <property type="component" value="Unassembled WGS sequence"/>
</dbReference>
<proteinExistence type="predicted"/>
<accession>A0A543NZP0</accession>
<sequence>MSRLLLLVVITLVLGAMAWLIQGLESR</sequence>